<feature type="region of interest" description="Disordered" evidence="1">
    <location>
        <begin position="1"/>
        <end position="37"/>
    </location>
</feature>
<dbReference type="PANTHER" id="PTHR36362:SF1">
    <property type="entry name" value="DNA-DIRECTED RNA POLYMERASE SUBUNIT BETA"/>
    <property type="match status" value="1"/>
</dbReference>
<sequence>MAESMLSARWAPPSPRVGKEAGGGDASKTRKHASLDACRRLAPQERDWKGGALAAMPRLRLPPPTRLPGRSLLLPLSDPRLRLFLIPVRLLRNSFGRQHRQPRLRIRPRRALVSKHGKTVEWTTKDLLKFLEEFVPIYETHPIKNNKYVMGFKPDLMIESGVFKGHSTWVLC</sequence>
<dbReference type="Proteomes" id="UP000797356">
    <property type="component" value="Chromosome 2"/>
</dbReference>
<dbReference type="AlphaFoldDB" id="A0A8K0HYT5"/>
<proteinExistence type="predicted"/>
<comment type="caution">
    <text evidence="2">The sequence shown here is derived from an EMBL/GenBank/DDBJ whole genome shotgun (WGS) entry which is preliminary data.</text>
</comment>
<reference evidence="2" key="2">
    <citation type="submission" date="2019-07" db="EMBL/GenBank/DDBJ databases">
        <authorList>
            <person name="Yang Y."/>
            <person name="Bocs S."/>
            <person name="Baudouin L."/>
        </authorList>
    </citation>
    <scope>NUCLEOTIDE SEQUENCE</scope>
    <source>
        <tissue evidence="2">Spear leaf of Hainan Tall coconut</tissue>
    </source>
</reference>
<protein>
    <submittedName>
        <fullName evidence="2">Uncharacterized protein</fullName>
    </submittedName>
</protein>
<organism evidence="2 3">
    <name type="scientific">Cocos nucifera</name>
    <name type="common">Coconut palm</name>
    <dbReference type="NCBI Taxonomy" id="13894"/>
    <lineage>
        <taxon>Eukaryota</taxon>
        <taxon>Viridiplantae</taxon>
        <taxon>Streptophyta</taxon>
        <taxon>Embryophyta</taxon>
        <taxon>Tracheophyta</taxon>
        <taxon>Spermatophyta</taxon>
        <taxon>Magnoliopsida</taxon>
        <taxon>Liliopsida</taxon>
        <taxon>Arecaceae</taxon>
        <taxon>Arecoideae</taxon>
        <taxon>Cocoseae</taxon>
        <taxon>Attaleinae</taxon>
        <taxon>Cocos</taxon>
    </lineage>
</organism>
<reference evidence="2" key="1">
    <citation type="journal article" date="2017" name="Gigascience">
        <title>The genome draft of coconut (Cocos nucifera).</title>
        <authorList>
            <person name="Xiao Y."/>
            <person name="Xu P."/>
            <person name="Fan H."/>
            <person name="Baudouin L."/>
            <person name="Xia W."/>
            <person name="Bocs S."/>
            <person name="Xu J."/>
            <person name="Li Q."/>
            <person name="Guo A."/>
            <person name="Zhou L."/>
            <person name="Li J."/>
            <person name="Wu Y."/>
            <person name="Ma Z."/>
            <person name="Armero A."/>
            <person name="Issali A.E."/>
            <person name="Liu N."/>
            <person name="Peng M."/>
            <person name="Yang Y."/>
        </authorList>
    </citation>
    <scope>NUCLEOTIDE SEQUENCE</scope>
    <source>
        <tissue evidence="2">Spear leaf of Hainan Tall coconut</tissue>
    </source>
</reference>
<evidence type="ECO:0000256" key="1">
    <source>
        <dbReference type="SAM" id="MobiDB-lite"/>
    </source>
</evidence>
<accession>A0A8K0HYT5</accession>
<gene>
    <name evidence="2" type="ORF">COCNU_02G003850</name>
</gene>
<dbReference type="PANTHER" id="PTHR36362">
    <property type="entry name" value="DNA-DIRECTED RNA POLYMERASE SUBUNIT BETA"/>
    <property type="match status" value="1"/>
</dbReference>
<keyword evidence="3" id="KW-1185">Reference proteome</keyword>
<evidence type="ECO:0000313" key="3">
    <source>
        <dbReference type="Proteomes" id="UP000797356"/>
    </source>
</evidence>
<dbReference type="GO" id="GO:0012505">
    <property type="term" value="C:endomembrane system"/>
    <property type="evidence" value="ECO:0007669"/>
    <property type="project" value="TreeGrafter"/>
</dbReference>
<dbReference type="OrthoDB" id="1988466at2759"/>
<name>A0A8K0HYT5_COCNU</name>
<dbReference type="EMBL" id="CM017873">
    <property type="protein sequence ID" value="KAG1330417.1"/>
    <property type="molecule type" value="Genomic_DNA"/>
</dbReference>
<evidence type="ECO:0000313" key="2">
    <source>
        <dbReference type="EMBL" id="KAG1330417.1"/>
    </source>
</evidence>